<dbReference type="Gene3D" id="3.90.470.20">
    <property type="entry name" value="4'-phosphopantetheinyl transferase domain"/>
    <property type="match status" value="1"/>
</dbReference>
<dbReference type="RefSeq" id="WP_163288971.1">
    <property type="nucleotide sequence ID" value="NZ_JAAGWY010000001.1"/>
</dbReference>
<keyword evidence="1" id="KW-0808">Transferase</keyword>
<accession>A0A6L9XWI4</accession>
<dbReference type="AlphaFoldDB" id="A0A6L9XWI4"/>
<protein>
    <recommendedName>
        <fullName evidence="4">4'-phosphopantetheinyl transferase superfamily protein</fullName>
    </recommendedName>
</protein>
<dbReference type="GO" id="GO:0005829">
    <property type="term" value="C:cytosol"/>
    <property type="evidence" value="ECO:0007669"/>
    <property type="project" value="TreeGrafter"/>
</dbReference>
<dbReference type="Proteomes" id="UP000474967">
    <property type="component" value="Unassembled WGS sequence"/>
</dbReference>
<sequence length="235" mass="24275">MGDTRPDAHTLAGIPVVVRWADLAQDADGPPAGEHAEPDAGYARSLLTPFEFARYETLRPHAARSFLAGRSLLRELVAAIAAVEPTDVTIEARCPVCGGPHGRPTVVSPAAATPLQLSLAHSGAVVAAAAAWENPVGVDVERADAAHAPERDDAIAAVAGASGDDPLEHWTRVEAVLKADGRGLRVDPGRVRIRAGDATGDTVDAWIDGDEASPHYALASIDLGPGFTASVAVKT</sequence>
<reference evidence="2 3" key="1">
    <citation type="journal article" date="2014" name="J. Microbiol.">
        <title>Diaminobutyricibacter tongyongensis gen. nov., sp. nov. and Homoserinibacter gongjuensis gen. nov., sp. nov. belong to the family Microbacteriaceae.</title>
        <authorList>
            <person name="Kim S.J."/>
            <person name="Ahn J.H."/>
            <person name="Weon H.Y."/>
            <person name="Hamada M."/>
            <person name="Suzuki K."/>
            <person name="Kwon S.W."/>
        </authorList>
    </citation>
    <scope>NUCLEOTIDE SEQUENCE [LARGE SCALE GENOMIC DNA]</scope>
    <source>
        <strain evidence="2 3">NBRC 108724</strain>
    </source>
</reference>
<dbReference type="PANTHER" id="PTHR12215:SF10">
    <property type="entry name" value="L-AMINOADIPATE-SEMIALDEHYDE DEHYDROGENASE-PHOSPHOPANTETHEINYL TRANSFERASE"/>
    <property type="match status" value="1"/>
</dbReference>
<comment type="caution">
    <text evidence="2">The sequence shown here is derived from an EMBL/GenBank/DDBJ whole genome shotgun (WGS) entry which is preliminary data.</text>
</comment>
<dbReference type="GO" id="GO:0000287">
    <property type="term" value="F:magnesium ion binding"/>
    <property type="evidence" value="ECO:0007669"/>
    <property type="project" value="InterPro"/>
</dbReference>
<dbReference type="PANTHER" id="PTHR12215">
    <property type="entry name" value="PHOSPHOPANTETHEINE TRANSFERASE"/>
    <property type="match status" value="1"/>
</dbReference>
<dbReference type="InterPro" id="IPR050559">
    <property type="entry name" value="P-Pant_transferase_sf"/>
</dbReference>
<evidence type="ECO:0000313" key="2">
    <source>
        <dbReference type="EMBL" id="NEN05802.1"/>
    </source>
</evidence>
<name>A0A6L9XWI4_9MICO</name>
<dbReference type="InterPro" id="IPR037143">
    <property type="entry name" value="4-PPantetheinyl_Trfase_dom_sf"/>
</dbReference>
<gene>
    <name evidence="2" type="ORF">G3T36_07940</name>
</gene>
<proteinExistence type="predicted"/>
<evidence type="ECO:0000313" key="3">
    <source>
        <dbReference type="Proteomes" id="UP000474967"/>
    </source>
</evidence>
<evidence type="ECO:0000256" key="1">
    <source>
        <dbReference type="ARBA" id="ARBA00022679"/>
    </source>
</evidence>
<keyword evidence="3" id="KW-1185">Reference proteome</keyword>
<dbReference type="GO" id="GO:0019878">
    <property type="term" value="P:lysine biosynthetic process via aminoadipic acid"/>
    <property type="evidence" value="ECO:0007669"/>
    <property type="project" value="TreeGrafter"/>
</dbReference>
<evidence type="ECO:0008006" key="4">
    <source>
        <dbReference type="Google" id="ProtNLM"/>
    </source>
</evidence>
<dbReference type="SUPFAM" id="SSF56214">
    <property type="entry name" value="4'-phosphopantetheinyl transferase"/>
    <property type="match status" value="2"/>
</dbReference>
<dbReference type="EMBL" id="JAAGWY010000001">
    <property type="protein sequence ID" value="NEN05802.1"/>
    <property type="molecule type" value="Genomic_DNA"/>
</dbReference>
<organism evidence="2 3">
    <name type="scientific">Leifsonia tongyongensis</name>
    <dbReference type="NCBI Taxonomy" id="1268043"/>
    <lineage>
        <taxon>Bacteria</taxon>
        <taxon>Bacillati</taxon>
        <taxon>Actinomycetota</taxon>
        <taxon>Actinomycetes</taxon>
        <taxon>Micrococcales</taxon>
        <taxon>Microbacteriaceae</taxon>
        <taxon>Leifsonia</taxon>
    </lineage>
</organism>
<dbReference type="GO" id="GO:0008897">
    <property type="term" value="F:holo-[acyl-carrier-protein] synthase activity"/>
    <property type="evidence" value="ECO:0007669"/>
    <property type="project" value="InterPro"/>
</dbReference>